<keyword evidence="3" id="KW-1185">Reference proteome</keyword>
<evidence type="ECO:0000313" key="2">
    <source>
        <dbReference type="EMBL" id="MBJ6749418.1"/>
    </source>
</evidence>
<evidence type="ECO:0000313" key="3">
    <source>
        <dbReference type="Proteomes" id="UP000614714"/>
    </source>
</evidence>
<protein>
    <recommendedName>
        <fullName evidence="4">Lipoprotein</fullName>
    </recommendedName>
</protein>
<dbReference type="Proteomes" id="UP000614714">
    <property type="component" value="Unassembled WGS sequence"/>
</dbReference>
<evidence type="ECO:0008006" key="4">
    <source>
        <dbReference type="Google" id="ProtNLM"/>
    </source>
</evidence>
<dbReference type="PROSITE" id="PS51257">
    <property type="entry name" value="PROKAR_LIPOPROTEIN"/>
    <property type="match status" value="1"/>
</dbReference>
<evidence type="ECO:0000256" key="1">
    <source>
        <dbReference type="SAM" id="MobiDB-lite"/>
    </source>
</evidence>
<gene>
    <name evidence="2" type="ORF">JFN91_04275</name>
</gene>
<comment type="caution">
    <text evidence="2">The sequence shown here is derived from an EMBL/GenBank/DDBJ whole genome shotgun (WGS) entry which is preliminary data.</text>
</comment>
<proteinExistence type="predicted"/>
<organism evidence="2 3">
    <name type="scientific">Geomonas anaerohicana</name>
    <dbReference type="NCBI Taxonomy" id="2798583"/>
    <lineage>
        <taxon>Bacteria</taxon>
        <taxon>Pseudomonadati</taxon>
        <taxon>Thermodesulfobacteriota</taxon>
        <taxon>Desulfuromonadia</taxon>
        <taxon>Geobacterales</taxon>
        <taxon>Geobacteraceae</taxon>
        <taxon>Geomonas</taxon>
    </lineage>
</organism>
<feature type="region of interest" description="Disordered" evidence="1">
    <location>
        <begin position="96"/>
        <end position="116"/>
    </location>
</feature>
<reference evidence="2 3" key="1">
    <citation type="submission" date="2020-12" db="EMBL/GenBank/DDBJ databases">
        <title>Geomonas sp. Red421, isolated from paddy soil.</title>
        <authorList>
            <person name="Xu Z."/>
            <person name="Zhang Z."/>
            <person name="Masuda Y."/>
            <person name="Itoh H."/>
            <person name="Senoo K."/>
        </authorList>
    </citation>
    <scope>NUCLEOTIDE SEQUENCE [LARGE SCALE GENOMIC DNA]</scope>
    <source>
        <strain evidence="2 3">Red421</strain>
    </source>
</reference>
<name>A0ABS0YAT0_9BACT</name>
<accession>A0ABS0YAT0</accession>
<sequence length="116" mass="12706">MRWSGSGIVITVLALTVAGCSSNNFLVYKDGSNFFITRNCEARQHLLCDSGDIGRIVAGAALPQSLQDRIKEAICAPGVMKADMHKILAEMTEEQRSSLKQSFRDNGYEINKPIDA</sequence>
<dbReference type="EMBL" id="JAEMHL010000002">
    <property type="protein sequence ID" value="MBJ6749418.1"/>
    <property type="molecule type" value="Genomic_DNA"/>
</dbReference>
<dbReference type="RefSeq" id="WP_199387966.1">
    <property type="nucleotide sequence ID" value="NZ_JAEMHL010000002.1"/>
</dbReference>